<accession>A0A448WUI0</accession>
<name>A0A448WUI0_9PLAT</name>
<dbReference type="AlphaFoldDB" id="A0A448WUI0"/>
<protein>
    <submittedName>
        <fullName evidence="1">Uncharacterized protein</fullName>
    </submittedName>
</protein>
<organism evidence="1 2">
    <name type="scientific">Protopolystoma xenopodis</name>
    <dbReference type="NCBI Taxonomy" id="117903"/>
    <lineage>
        <taxon>Eukaryota</taxon>
        <taxon>Metazoa</taxon>
        <taxon>Spiralia</taxon>
        <taxon>Lophotrochozoa</taxon>
        <taxon>Platyhelminthes</taxon>
        <taxon>Monogenea</taxon>
        <taxon>Polyopisthocotylea</taxon>
        <taxon>Polystomatidea</taxon>
        <taxon>Polystomatidae</taxon>
        <taxon>Protopolystoma</taxon>
    </lineage>
</organism>
<dbReference type="EMBL" id="CAAALY010047181">
    <property type="protein sequence ID" value="VEL20594.1"/>
    <property type="molecule type" value="Genomic_DNA"/>
</dbReference>
<gene>
    <name evidence="1" type="ORF">PXEA_LOCUS14034</name>
</gene>
<evidence type="ECO:0000313" key="2">
    <source>
        <dbReference type="Proteomes" id="UP000784294"/>
    </source>
</evidence>
<dbReference type="Proteomes" id="UP000784294">
    <property type="component" value="Unassembled WGS sequence"/>
</dbReference>
<sequence length="47" mass="5111">MNGQAHWYTLHKTREVVVPGARRAGKSANTTAESVKAVKVSLADSMR</sequence>
<proteinExistence type="predicted"/>
<evidence type="ECO:0000313" key="1">
    <source>
        <dbReference type="EMBL" id="VEL20594.1"/>
    </source>
</evidence>
<keyword evidence="2" id="KW-1185">Reference proteome</keyword>
<reference evidence="1" key="1">
    <citation type="submission" date="2018-11" db="EMBL/GenBank/DDBJ databases">
        <authorList>
            <consortium name="Pathogen Informatics"/>
        </authorList>
    </citation>
    <scope>NUCLEOTIDE SEQUENCE</scope>
</reference>
<comment type="caution">
    <text evidence="1">The sequence shown here is derived from an EMBL/GenBank/DDBJ whole genome shotgun (WGS) entry which is preliminary data.</text>
</comment>